<evidence type="ECO:0000256" key="3">
    <source>
        <dbReference type="ARBA" id="ARBA00022679"/>
    </source>
</evidence>
<dbReference type="OrthoDB" id="5383291at2"/>
<dbReference type="PANTHER" id="PTHR47739:SF1">
    <property type="entry name" value="TRNA1(VAL) (ADENINE(37)-N6)-METHYLTRANSFERASE"/>
    <property type="match status" value="1"/>
</dbReference>
<accession>A0A2A2MGF1</accession>
<feature type="domain" description="Methyltransferase small" evidence="7">
    <location>
        <begin position="47"/>
        <end position="175"/>
    </location>
</feature>
<dbReference type="CDD" id="cd02440">
    <property type="entry name" value="AdoMet_MTases"/>
    <property type="match status" value="1"/>
</dbReference>
<organism evidence="8 9">
    <name type="scientific">Hafnia paralvei</name>
    <dbReference type="NCBI Taxonomy" id="546367"/>
    <lineage>
        <taxon>Bacteria</taxon>
        <taxon>Pseudomonadati</taxon>
        <taxon>Pseudomonadota</taxon>
        <taxon>Gammaproteobacteria</taxon>
        <taxon>Enterobacterales</taxon>
        <taxon>Hafniaceae</taxon>
        <taxon>Hafnia</taxon>
    </lineage>
</organism>
<evidence type="ECO:0000259" key="7">
    <source>
        <dbReference type="Pfam" id="PF05175"/>
    </source>
</evidence>
<evidence type="ECO:0000256" key="4">
    <source>
        <dbReference type="ARBA" id="ARBA00022691"/>
    </source>
</evidence>
<comment type="catalytic activity">
    <reaction evidence="6">
        <text>adenosine(37) in tRNA1(Val) + S-adenosyl-L-methionine = N(6)-methyladenosine(37) in tRNA1(Val) + S-adenosyl-L-homocysteine + H(+)</text>
        <dbReference type="Rhea" id="RHEA:43160"/>
        <dbReference type="Rhea" id="RHEA-COMP:10369"/>
        <dbReference type="Rhea" id="RHEA-COMP:10370"/>
        <dbReference type="ChEBI" id="CHEBI:15378"/>
        <dbReference type="ChEBI" id="CHEBI:57856"/>
        <dbReference type="ChEBI" id="CHEBI:59789"/>
        <dbReference type="ChEBI" id="CHEBI:74411"/>
        <dbReference type="ChEBI" id="CHEBI:74449"/>
        <dbReference type="EC" id="2.1.1.223"/>
    </reaction>
</comment>
<dbReference type="SUPFAM" id="SSF53335">
    <property type="entry name" value="S-adenosyl-L-methionine-dependent methyltransferases"/>
    <property type="match status" value="1"/>
</dbReference>
<dbReference type="GO" id="GO:0003676">
    <property type="term" value="F:nucleic acid binding"/>
    <property type="evidence" value="ECO:0007669"/>
    <property type="project" value="InterPro"/>
</dbReference>
<dbReference type="Gene3D" id="3.40.50.150">
    <property type="entry name" value="Vaccinia Virus protein VP39"/>
    <property type="match status" value="1"/>
</dbReference>
<gene>
    <name evidence="8" type="ORF">CJD50_00595</name>
</gene>
<dbReference type="PRINTS" id="PR00507">
    <property type="entry name" value="N12N6MTFRASE"/>
</dbReference>
<evidence type="ECO:0000313" key="9">
    <source>
        <dbReference type="Proteomes" id="UP000218796"/>
    </source>
</evidence>
<keyword evidence="4 6" id="KW-0949">S-adenosyl-L-methionine</keyword>
<comment type="subcellular location">
    <subcellularLocation>
        <location evidence="6">Cytoplasm</location>
    </subcellularLocation>
</comment>
<evidence type="ECO:0000256" key="5">
    <source>
        <dbReference type="ARBA" id="ARBA00022694"/>
    </source>
</evidence>
<dbReference type="PROSITE" id="PS00092">
    <property type="entry name" value="N6_MTASE"/>
    <property type="match status" value="1"/>
</dbReference>
<keyword evidence="5 6" id="KW-0819">tRNA processing</keyword>
<dbReference type="InterPro" id="IPR029063">
    <property type="entry name" value="SAM-dependent_MTases_sf"/>
</dbReference>
<comment type="similarity">
    <text evidence="6">Belongs to the methyltransferase superfamily. tRNA (adenine-N(6)-)-methyltransferase family.</text>
</comment>
<evidence type="ECO:0000313" key="8">
    <source>
        <dbReference type="EMBL" id="PAV98018.1"/>
    </source>
</evidence>
<comment type="caution">
    <text evidence="8">The sequence shown here is derived from an EMBL/GenBank/DDBJ whole genome shotgun (WGS) entry which is preliminary data.</text>
</comment>
<evidence type="ECO:0000256" key="6">
    <source>
        <dbReference type="HAMAP-Rule" id="MF_01872"/>
    </source>
</evidence>
<keyword evidence="3 6" id="KW-0808">Transferase</keyword>
<dbReference type="GO" id="GO:0032259">
    <property type="term" value="P:methylation"/>
    <property type="evidence" value="ECO:0007669"/>
    <property type="project" value="UniProtKB-KW"/>
</dbReference>
<keyword evidence="1 6" id="KW-0963">Cytoplasm</keyword>
<dbReference type="InterPro" id="IPR002052">
    <property type="entry name" value="DNA_methylase_N6_adenine_CS"/>
</dbReference>
<dbReference type="InterPro" id="IPR007848">
    <property type="entry name" value="Small_mtfrase_dom"/>
</dbReference>
<dbReference type="GO" id="GO:0008033">
    <property type="term" value="P:tRNA processing"/>
    <property type="evidence" value="ECO:0007669"/>
    <property type="project" value="UniProtKB-UniRule"/>
</dbReference>
<dbReference type="AlphaFoldDB" id="A0A2A2MGF1"/>
<dbReference type="PANTHER" id="PTHR47739">
    <property type="entry name" value="TRNA1(VAL) (ADENINE(37)-N6)-METHYLTRANSFERASE"/>
    <property type="match status" value="1"/>
</dbReference>
<dbReference type="GO" id="GO:0016430">
    <property type="term" value="F:tRNA (adenine-N6)-methyltransferase activity"/>
    <property type="evidence" value="ECO:0007669"/>
    <property type="project" value="UniProtKB-UniRule"/>
</dbReference>
<evidence type="ECO:0000256" key="2">
    <source>
        <dbReference type="ARBA" id="ARBA00022603"/>
    </source>
</evidence>
<dbReference type="Proteomes" id="UP000218796">
    <property type="component" value="Unassembled WGS sequence"/>
</dbReference>
<dbReference type="EMBL" id="NQMS01000001">
    <property type="protein sequence ID" value="PAV98018.1"/>
    <property type="molecule type" value="Genomic_DNA"/>
</dbReference>
<keyword evidence="2 6" id="KW-0489">Methyltransferase</keyword>
<name>A0A2A2MGF1_9GAMM</name>
<comment type="function">
    <text evidence="6">Specifically methylates the adenine in position 37 of tRNA(1)(Val) (anticodon cmo5UAC).</text>
</comment>
<protein>
    <recommendedName>
        <fullName evidence="6">tRNA1(Val) (adenine(37)-N6)-methyltransferase</fullName>
        <ecNumber evidence="6">2.1.1.223</ecNumber>
    </recommendedName>
    <alternativeName>
        <fullName evidence="6">tRNA m6A37 methyltransferase</fullName>
    </alternativeName>
</protein>
<dbReference type="EC" id="2.1.1.223" evidence="6"/>
<reference evidence="8 9" key="1">
    <citation type="submission" date="2017-08" db="EMBL/GenBank/DDBJ databases">
        <title>Draft Genome Sequence of Hafnia alvei CITHA-6 Isolated from Raw Bovine Milk.</title>
        <authorList>
            <person name="Culligan E.P."/>
            <person name="Mcsweeney A."/>
            <person name="O'Doherty C."/>
            <person name="Gleeson E."/>
            <person name="O'Riordan D."/>
            <person name="Sleator R.D."/>
        </authorList>
    </citation>
    <scope>NUCLEOTIDE SEQUENCE [LARGE SCALE GENOMIC DNA]</scope>
    <source>
        <strain evidence="8 9">CITHA-6</strain>
    </source>
</reference>
<proteinExistence type="inferred from homology"/>
<dbReference type="HAMAP" id="MF_01872">
    <property type="entry name" value="tRNA_methyltr_YfiC"/>
    <property type="match status" value="1"/>
</dbReference>
<dbReference type="InterPro" id="IPR022882">
    <property type="entry name" value="tRNA_adenine-N6_MeTrfase"/>
</dbReference>
<dbReference type="InterPro" id="IPR050210">
    <property type="entry name" value="tRNA_Adenine-N(6)_MTase"/>
</dbReference>
<keyword evidence="9" id="KW-1185">Reference proteome</keyword>
<dbReference type="RefSeq" id="WP_039187299.1">
    <property type="nucleotide sequence ID" value="NZ_CAURWF010000023.1"/>
</dbReference>
<evidence type="ECO:0000256" key="1">
    <source>
        <dbReference type="ARBA" id="ARBA00022490"/>
    </source>
</evidence>
<sequence length="249" mass="28190">MTQRPSESVPLRRNGFTFKQFFVAHDRCEMKVGTDSILLGSWTDISNLDGKILDIGTGSGLLALMLAQRTTDVVQIDAVELDQNAATQAAENFVLSPWANRMRVHTCSLQAFAAQTPERYDLIVSNPPYYPQGVECRNVSRNTARYTSELSHQSLLKHARELATDNGRMAVVLPTDVGVSFIQTAAQEGWFILHYTEIAEFDDRVARRSLMLFGSKPVNQQSDRLVIRDKSSEYSHDFRLLTKDFYLFF</sequence>
<dbReference type="GO" id="GO:0005737">
    <property type="term" value="C:cytoplasm"/>
    <property type="evidence" value="ECO:0007669"/>
    <property type="project" value="UniProtKB-SubCell"/>
</dbReference>
<dbReference type="Pfam" id="PF05175">
    <property type="entry name" value="MTS"/>
    <property type="match status" value="1"/>
</dbReference>